<accession>A0A8K0FVZ6</accession>
<evidence type="ECO:0000313" key="2">
    <source>
        <dbReference type="Proteomes" id="UP000801492"/>
    </source>
</evidence>
<sequence length="292" mass="32776">MDPVSDDNTRDGQCIFNHMRVAHIGLHASGAQHQGYTWALLYRTHIQQQHLHNHKARPNSKSDSMCRLSLSATTTVEYACVLPPQTPSHVRPAKTLSFPSPAANDRDYCYYLQQVGNVLSLDAVVTALKYVAVLDMDSKCSLRISSPEINLDLNIALKFPSFSIGSISEYVGPESRWDPRVILNKIDKNLDKTTLIEVICKNNKDLVEACGGIDEFKRQVKEKFRLGGRDTDKYVSIVLDVTSEARKELLKRRIVLEFGHKSDTGKEVNEICESAEITGMTLKIVKEMTLNV</sequence>
<evidence type="ECO:0000313" key="1">
    <source>
        <dbReference type="EMBL" id="KAF2879930.1"/>
    </source>
</evidence>
<dbReference type="AlphaFoldDB" id="A0A8K0FVZ6"/>
<gene>
    <name evidence="1" type="ORF">ILUMI_26259</name>
</gene>
<dbReference type="Proteomes" id="UP000801492">
    <property type="component" value="Unassembled WGS sequence"/>
</dbReference>
<dbReference type="OrthoDB" id="6775559at2759"/>
<protein>
    <submittedName>
        <fullName evidence="1">Uncharacterized protein</fullName>
    </submittedName>
</protein>
<keyword evidence="2" id="KW-1185">Reference proteome</keyword>
<proteinExistence type="predicted"/>
<name>A0A8K0FVZ6_IGNLU</name>
<dbReference type="EMBL" id="VTPC01091055">
    <property type="protein sequence ID" value="KAF2879930.1"/>
    <property type="molecule type" value="Genomic_DNA"/>
</dbReference>
<organism evidence="1 2">
    <name type="scientific">Ignelater luminosus</name>
    <name type="common">Cucubano</name>
    <name type="synonym">Pyrophorus luminosus</name>
    <dbReference type="NCBI Taxonomy" id="2038154"/>
    <lineage>
        <taxon>Eukaryota</taxon>
        <taxon>Metazoa</taxon>
        <taxon>Ecdysozoa</taxon>
        <taxon>Arthropoda</taxon>
        <taxon>Hexapoda</taxon>
        <taxon>Insecta</taxon>
        <taxon>Pterygota</taxon>
        <taxon>Neoptera</taxon>
        <taxon>Endopterygota</taxon>
        <taxon>Coleoptera</taxon>
        <taxon>Polyphaga</taxon>
        <taxon>Elateriformia</taxon>
        <taxon>Elateroidea</taxon>
        <taxon>Elateridae</taxon>
        <taxon>Agrypninae</taxon>
        <taxon>Pyrophorini</taxon>
        <taxon>Ignelater</taxon>
    </lineage>
</organism>
<reference evidence="1" key="1">
    <citation type="submission" date="2019-08" db="EMBL/GenBank/DDBJ databases">
        <title>The genome of the North American firefly Photinus pyralis.</title>
        <authorList>
            <consortium name="Photinus pyralis genome working group"/>
            <person name="Fallon T.R."/>
            <person name="Sander Lower S.E."/>
            <person name="Weng J.-K."/>
        </authorList>
    </citation>
    <scope>NUCLEOTIDE SEQUENCE</scope>
    <source>
        <strain evidence="1">TRF0915ILg1</strain>
        <tissue evidence="1">Whole body</tissue>
    </source>
</reference>
<comment type="caution">
    <text evidence="1">The sequence shown here is derived from an EMBL/GenBank/DDBJ whole genome shotgun (WGS) entry which is preliminary data.</text>
</comment>